<dbReference type="AlphaFoldDB" id="A0A1G2V6C2"/>
<protein>
    <recommendedName>
        <fullName evidence="4">Plasmid stabilization protein</fullName>
    </recommendedName>
</protein>
<dbReference type="Gene3D" id="3.30.2310.20">
    <property type="entry name" value="RelE-like"/>
    <property type="match status" value="1"/>
</dbReference>
<evidence type="ECO:0000313" key="2">
    <source>
        <dbReference type="EMBL" id="OHB17175.1"/>
    </source>
</evidence>
<dbReference type="Proteomes" id="UP000176868">
    <property type="component" value="Unassembled WGS sequence"/>
</dbReference>
<dbReference type="InterPro" id="IPR007712">
    <property type="entry name" value="RelE/ParE_toxin"/>
</dbReference>
<evidence type="ECO:0000256" key="1">
    <source>
        <dbReference type="ARBA" id="ARBA00022649"/>
    </source>
</evidence>
<proteinExistence type="predicted"/>
<reference evidence="2 3" key="1">
    <citation type="journal article" date="2016" name="Nat. Commun.">
        <title>Thousands of microbial genomes shed light on interconnected biogeochemical processes in an aquifer system.</title>
        <authorList>
            <person name="Anantharaman K."/>
            <person name="Brown C.T."/>
            <person name="Hug L.A."/>
            <person name="Sharon I."/>
            <person name="Castelle C.J."/>
            <person name="Probst A.J."/>
            <person name="Thomas B.C."/>
            <person name="Singh A."/>
            <person name="Wilkins M.J."/>
            <person name="Karaoz U."/>
            <person name="Brodie E.L."/>
            <person name="Williams K.H."/>
            <person name="Hubbard S.S."/>
            <person name="Banfield J.F."/>
        </authorList>
    </citation>
    <scope>NUCLEOTIDE SEQUENCE [LARGE SCALE GENOMIC DNA]</scope>
</reference>
<dbReference type="InterPro" id="IPR035093">
    <property type="entry name" value="RelE/ParE_toxin_dom_sf"/>
</dbReference>
<dbReference type="SUPFAM" id="SSF143011">
    <property type="entry name" value="RelE-like"/>
    <property type="match status" value="1"/>
</dbReference>
<dbReference type="EMBL" id="MHWZ01000028">
    <property type="protein sequence ID" value="OHB17175.1"/>
    <property type="molecule type" value="Genomic_DNA"/>
</dbReference>
<keyword evidence="1" id="KW-1277">Toxin-antitoxin system</keyword>
<evidence type="ECO:0000313" key="3">
    <source>
        <dbReference type="Proteomes" id="UP000176868"/>
    </source>
</evidence>
<name>A0A1G2V6C2_9BACT</name>
<sequence>MTISYSSKFLRQLKKLEPALKDEAKIRINLFKSQISHSTLKVHKLHGKLDDCWAFSINYKYRIVFEYVSENEANLLVIDDHDIYK</sequence>
<organism evidence="2 3">
    <name type="scientific">Candidatus Zambryskibacteria bacterium RIFOXYD2_FULL_43_10</name>
    <dbReference type="NCBI Taxonomy" id="1802782"/>
    <lineage>
        <taxon>Bacteria</taxon>
        <taxon>Candidatus Zambryskiibacteriota</taxon>
    </lineage>
</organism>
<gene>
    <name evidence="2" type="ORF">A2544_00350</name>
</gene>
<evidence type="ECO:0008006" key="4">
    <source>
        <dbReference type="Google" id="ProtNLM"/>
    </source>
</evidence>
<dbReference type="NCBIfam" id="TIGR02385">
    <property type="entry name" value="RelE_StbE"/>
    <property type="match status" value="1"/>
</dbReference>
<accession>A0A1G2V6C2</accession>
<dbReference type="STRING" id="1802782.A2544_00350"/>
<comment type="caution">
    <text evidence="2">The sequence shown here is derived from an EMBL/GenBank/DDBJ whole genome shotgun (WGS) entry which is preliminary data.</text>
</comment>